<dbReference type="GO" id="GO:0006508">
    <property type="term" value="P:proteolysis"/>
    <property type="evidence" value="ECO:0007669"/>
    <property type="project" value="UniProtKB-KW"/>
</dbReference>
<evidence type="ECO:0000256" key="3">
    <source>
        <dbReference type="ARBA" id="ARBA00022670"/>
    </source>
</evidence>
<evidence type="ECO:0000259" key="5">
    <source>
        <dbReference type="PROSITE" id="PS00631"/>
    </source>
</evidence>
<keyword evidence="4" id="KW-0378">Hydrolase</keyword>
<dbReference type="PANTHER" id="PTHR11963:SF23">
    <property type="entry name" value="CYTOSOL AMINOPEPTIDASE"/>
    <property type="match status" value="1"/>
</dbReference>
<evidence type="ECO:0000313" key="7">
    <source>
        <dbReference type="Proteomes" id="UP001212411"/>
    </source>
</evidence>
<dbReference type="Gene3D" id="3.40.220.10">
    <property type="entry name" value="Leucine Aminopeptidase, subunit E, domain 1"/>
    <property type="match status" value="1"/>
</dbReference>
<evidence type="ECO:0000256" key="4">
    <source>
        <dbReference type="ARBA" id="ARBA00022801"/>
    </source>
</evidence>
<dbReference type="SUPFAM" id="SSF52949">
    <property type="entry name" value="Macro domain-like"/>
    <property type="match status" value="1"/>
</dbReference>
<reference evidence="6 7" key="1">
    <citation type="journal article" date="2023" name="G3 (Bethesda)">
        <title>A high-quality reference genome for the fission yeast Schizosaccharomyces osmophilus.</title>
        <authorList>
            <person name="Jia G.S."/>
            <person name="Zhang W.C."/>
            <person name="Liang Y."/>
            <person name="Liu X.H."/>
            <person name="Rhind N."/>
            <person name="Pidoux A."/>
            <person name="Brysch-Herzberg M."/>
            <person name="Du L.L."/>
        </authorList>
    </citation>
    <scope>NUCLEOTIDE SEQUENCE [LARGE SCALE GENOMIC DNA]</scope>
    <source>
        <strain evidence="6 7">CBS 15793</strain>
    </source>
</reference>
<dbReference type="CDD" id="cd00433">
    <property type="entry name" value="Peptidase_M17"/>
    <property type="match status" value="1"/>
</dbReference>
<dbReference type="KEGG" id="som:SOMG_01578"/>
<dbReference type="EMBL" id="CP115611">
    <property type="protein sequence ID" value="WBW71428.1"/>
    <property type="molecule type" value="Genomic_DNA"/>
</dbReference>
<dbReference type="AlphaFoldDB" id="A0AAE9W8R1"/>
<dbReference type="SUPFAM" id="SSF53187">
    <property type="entry name" value="Zn-dependent exopeptidases"/>
    <property type="match status" value="1"/>
</dbReference>
<dbReference type="InterPro" id="IPR011356">
    <property type="entry name" value="Leucine_aapep/pepB"/>
</dbReference>
<dbReference type="RefSeq" id="XP_056035671.1">
    <property type="nucleotide sequence ID" value="XM_056180371.1"/>
</dbReference>
<dbReference type="InterPro" id="IPR000819">
    <property type="entry name" value="Peptidase_M17_C"/>
</dbReference>
<dbReference type="PROSITE" id="PS00631">
    <property type="entry name" value="CYTOSOL_AP"/>
    <property type="match status" value="1"/>
</dbReference>
<organism evidence="6 7">
    <name type="scientific">Schizosaccharomyces osmophilus</name>
    <dbReference type="NCBI Taxonomy" id="2545709"/>
    <lineage>
        <taxon>Eukaryota</taxon>
        <taxon>Fungi</taxon>
        <taxon>Dikarya</taxon>
        <taxon>Ascomycota</taxon>
        <taxon>Taphrinomycotina</taxon>
        <taxon>Schizosaccharomycetes</taxon>
        <taxon>Schizosaccharomycetales</taxon>
        <taxon>Schizosaccharomycetaceae</taxon>
        <taxon>Schizosaccharomyces</taxon>
    </lineage>
</organism>
<gene>
    <name evidence="6" type="primary">ysp2</name>
    <name evidence="6" type="ORF">SOMG_01578</name>
</gene>
<dbReference type="PANTHER" id="PTHR11963">
    <property type="entry name" value="LEUCINE AMINOPEPTIDASE-RELATED"/>
    <property type="match status" value="1"/>
</dbReference>
<keyword evidence="2 6" id="KW-0031">Aminopeptidase</keyword>
<dbReference type="Gene3D" id="3.40.630.10">
    <property type="entry name" value="Zn peptidases"/>
    <property type="match status" value="1"/>
</dbReference>
<sequence>MKGTGLSTRSFCWSSISSLLLPKIPLATTKADSLILGVRRDKSSILEEFRKVTDLFFETKPEDNDVRLFWNAHGYTRLAIVQLSDQITEKSIRTAAAEASRLLKSNGAKSIAVDGMDFPKDAALASALATFDFSMRRDHLAVSQNGKAVPKDELFSSPAPENISLQLFTPSSSSSLKEATLAAQSKFHEGLVEASAQNMARSLMECPANYLTSIEFCNFAKELFKDSPNVDVEIHDEKWIDEQRMNGLLSINAGSDIPPRFLEIKYRGATKAADKSAAEEWLGLVGKGITFDAGGISIKPSMNMKEMRADMGGAAVMLSAIYAMSQLSLPVNTVFVTPLTENLPSGSAVKPGDVIFMRNGLSVEVDNTDAEGRLVLADAVHYITSNYSTKAVLEASTLTGAMLVALGNVYTGAFVQGEELWKNLETSAETADDLFWRMPFHDAYLKQLTGSSNADLCNVNRAGGGGACVAAAFIKCFLAKKDVSFAHLDIAGVMDKKLNAWDCDGMSGRPVRTIVELARKY</sequence>
<evidence type="ECO:0000256" key="1">
    <source>
        <dbReference type="ARBA" id="ARBA00009528"/>
    </source>
</evidence>
<dbReference type="GeneID" id="80875060"/>
<name>A0AAE9W8R1_9SCHI</name>
<keyword evidence="3" id="KW-0645">Protease</keyword>
<dbReference type="GO" id="GO:0030145">
    <property type="term" value="F:manganese ion binding"/>
    <property type="evidence" value="ECO:0007669"/>
    <property type="project" value="InterPro"/>
</dbReference>
<evidence type="ECO:0000313" key="6">
    <source>
        <dbReference type="EMBL" id="WBW71428.1"/>
    </source>
</evidence>
<dbReference type="Proteomes" id="UP001212411">
    <property type="component" value="Chromosome 1"/>
</dbReference>
<accession>A0AAE9W8R1</accession>
<dbReference type="PRINTS" id="PR00481">
    <property type="entry name" value="LAMNOPPTDASE"/>
</dbReference>
<protein>
    <submittedName>
        <fullName evidence="6">Peptidase family M17 cytoplasmic leucyl aminopeptidase yspII (LAP yspII)</fullName>
    </submittedName>
</protein>
<keyword evidence="7" id="KW-1185">Reference proteome</keyword>
<proteinExistence type="inferred from homology"/>
<dbReference type="Pfam" id="PF00883">
    <property type="entry name" value="Peptidase_M17"/>
    <property type="match status" value="1"/>
</dbReference>
<dbReference type="InterPro" id="IPR043472">
    <property type="entry name" value="Macro_dom-like"/>
</dbReference>
<evidence type="ECO:0000256" key="2">
    <source>
        <dbReference type="ARBA" id="ARBA00022438"/>
    </source>
</evidence>
<dbReference type="GO" id="GO:0005737">
    <property type="term" value="C:cytoplasm"/>
    <property type="evidence" value="ECO:0007669"/>
    <property type="project" value="InterPro"/>
</dbReference>
<dbReference type="GO" id="GO:0070006">
    <property type="term" value="F:metalloaminopeptidase activity"/>
    <property type="evidence" value="ECO:0007669"/>
    <property type="project" value="InterPro"/>
</dbReference>
<comment type="similarity">
    <text evidence="1">Belongs to the peptidase M17 family.</text>
</comment>
<feature type="domain" description="Cytosol aminopeptidase" evidence="5">
    <location>
        <begin position="367"/>
        <end position="374"/>
    </location>
</feature>